<dbReference type="OrthoDB" id="730489at2759"/>
<dbReference type="Proteomes" id="UP000479190">
    <property type="component" value="Unassembled WGS sequence"/>
</dbReference>
<dbReference type="InterPro" id="IPR012341">
    <property type="entry name" value="6hp_glycosidase-like_sf"/>
</dbReference>
<dbReference type="PANTHER" id="PTHR12654">
    <property type="entry name" value="BILE ACID BETA-GLUCOSIDASE-RELATED"/>
    <property type="match status" value="1"/>
</dbReference>
<keyword evidence="6" id="KW-1185">Reference proteome</keyword>
<dbReference type="InterPro" id="IPR024462">
    <property type="entry name" value="GH116_N"/>
</dbReference>
<dbReference type="PANTHER" id="PTHR12654:SF0">
    <property type="entry name" value="NON-LYSOSOMAL GLUCOSYLCERAMIDASE"/>
    <property type="match status" value="1"/>
</dbReference>
<evidence type="ECO:0000256" key="2">
    <source>
        <dbReference type="SAM" id="MobiDB-lite"/>
    </source>
</evidence>
<dbReference type="Gene3D" id="1.50.10.10">
    <property type="match status" value="1"/>
</dbReference>
<dbReference type="SUPFAM" id="SSF48208">
    <property type="entry name" value="Six-hairpin glycosidases"/>
    <property type="match status" value="1"/>
</dbReference>
<comment type="function">
    <text evidence="1">Non-lysosomal glucosylceramidase that catalyzes the hydrolysis of glucosylceramide (GlcCer) to free glucose and ceramide.</text>
</comment>
<dbReference type="GO" id="GO:0008422">
    <property type="term" value="F:beta-glucosidase activity"/>
    <property type="evidence" value="ECO:0007669"/>
    <property type="project" value="TreeGrafter"/>
</dbReference>
<evidence type="ECO:0000259" key="3">
    <source>
        <dbReference type="Pfam" id="PF04685"/>
    </source>
</evidence>
<dbReference type="AlphaFoldDB" id="A0A6H5IEV1"/>
<dbReference type="InterPro" id="IPR006775">
    <property type="entry name" value="GH116_catalytic"/>
</dbReference>
<dbReference type="InterPro" id="IPR052566">
    <property type="entry name" value="Non-lysos_glucosylceramidase"/>
</dbReference>
<dbReference type="GO" id="GO:0004348">
    <property type="term" value="F:glucosylceramidase activity"/>
    <property type="evidence" value="ECO:0007669"/>
    <property type="project" value="UniProtKB-EC"/>
</dbReference>
<keyword evidence="1" id="KW-0326">Glycosidase</keyword>
<dbReference type="GO" id="GO:0016020">
    <property type="term" value="C:membrane"/>
    <property type="evidence" value="ECO:0007669"/>
    <property type="project" value="InterPro"/>
</dbReference>
<feature type="region of interest" description="Disordered" evidence="2">
    <location>
        <begin position="1"/>
        <end position="63"/>
    </location>
</feature>
<dbReference type="InterPro" id="IPR014551">
    <property type="entry name" value="B_Glucosidase_GBA2-typ"/>
</dbReference>
<evidence type="ECO:0000256" key="1">
    <source>
        <dbReference type="PIRNR" id="PIRNR028944"/>
    </source>
</evidence>
<dbReference type="InterPro" id="IPR008928">
    <property type="entry name" value="6-hairpin_glycosidase_sf"/>
</dbReference>
<evidence type="ECO:0000313" key="5">
    <source>
        <dbReference type="EMBL" id="CAB0036662.1"/>
    </source>
</evidence>
<proteinExistence type="inferred from homology"/>
<reference evidence="5 6" key="1">
    <citation type="submission" date="2020-02" db="EMBL/GenBank/DDBJ databases">
        <authorList>
            <person name="Ferguson B K."/>
        </authorList>
    </citation>
    <scope>NUCLEOTIDE SEQUENCE [LARGE SCALE GENOMIC DNA]</scope>
</reference>
<keyword evidence="1" id="KW-0472">Membrane</keyword>
<keyword evidence="1" id="KW-0443">Lipid metabolism</keyword>
<accession>A0A6H5IEV1</accession>
<dbReference type="GO" id="GO:0005975">
    <property type="term" value="P:carbohydrate metabolic process"/>
    <property type="evidence" value="ECO:0007669"/>
    <property type="project" value="InterPro"/>
</dbReference>
<dbReference type="EC" id="3.2.1.45" evidence="1"/>
<dbReference type="PIRSF" id="PIRSF028944">
    <property type="entry name" value="Beta_gluc_GBA2"/>
    <property type="match status" value="1"/>
</dbReference>
<name>A0A6H5IEV1_9HYME</name>
<evidence type="ECO:0000313" key="6">
    <source>
        <dbReference type="Proteomes" id="UP000479190"/>
    </source>
</evidence>
<dbReference type="Pfam" id="PF04685">
    <property type="entry name" value="DUF608"/>
    <property type="match status" value="1"/>
</dbReference>
<gene>
    <name evidence="5" type="ORF">TBRA_LOCUS8521</name>
</gene>
<dbReference type="GO" id="GO:0006680">
    <property type="term" value="P:glucosylceramide catabolic process"/>
    <property type="evidence" value="ECO:0007669"/>
    <property type="project" value="InterPro"/>
</dbReference>
<feature type="domain" description="Glycosyl-hydrolase family 116 catalytic region" evidence="3">
    <location>
        <begin position="506"/>
        <end position="890"/>
    </location>
</feature>
<dbReference type="Pfam" id="PF12215">
    <property type="entry name" value="Glyco_hydr_116N"/>
    <property type="match status" value="1"/>
</dbReference>
<comment type="catalytic activity">
    <reaction evidence="1">
        <text>a beta-D-glucosyl-(1&lt;-&gt;1')-N-acylsphing-4-enine + H2O = an N-acylsphing-4-enine + D-glucose</text>
        <dbReference type="Rhea" id="RHEA:13269"/>
        <dbReference type="ChEBI" id="CHEBI:4167"/>
        <dbReference type="ChEBI" id="CHEBI:15377"/>
        <dbReference type="ChEBI" id="CHEBI:22801"/>
        <dbReference type="ChEBI" id="CHEBI:52639"/>
        <dbReference type="EC" id="3.2.1.45"/>
    </reaction>
</comment>
<protein>
    <recommendedName>
        <fullName evidence="1">Non-lysosomal glucosylceramidase</fullName>
        <shortName evidence="1">NLGase</shortName>
        <ecNumber evidence="1">3.2.1.45</ecNumber>
    </recommendedName>
</protein>
<dbReference type="EMBL" id="CADCXV010000826">
    <property type="protein sequence ID" value="CAB0036662.1"/>
    <property type="molecule type" value="Genomic_DNA"/>
</dbReference>
<feature type="domain" description="Glycosyl-hydrolase family 116 N-terminal" evidence="4">
    <location>
        <begin position="136"/>
        <end position="449"/>
    </location>
</feature>
<keyword evidence="1" id="KW-0378">Hydrolase</keyword>
<organism evidence="5 6">
    <name type="scientific">Trichogramma brassicae</name>
    <dbReference type="NCBI Taxonomy" id="86971"/>
    <lineage>
        <taxon>Eukaryota</taxon>
        <taxon>Metazoa</taxon>
        <taxon>Ecdysozoa</taxon>
        <taxon>Arthropoda</taxon>
        <taxon>Hexapoda</taxon>
        <taxon>Insecta</taxon>
        <taxon>Pterygota</taxon>
        <taxon>Neoptera</taxon>
        <taxon>Endopterygota</taxon>
        <taxon>Hymenoptera</taxon>
        <taxon>Apocrita</taxon>
        <taxon>Proctotrupomorpha</taxon>
        <taxon>Chalcidoidea</taxon>
        <taxon>Trichogrammatidae</taxon>
        <taxon>Trichogramma</taxon>
    </lineage>
</organism>
<sequence>MESKEVESKEVDNKEVESKKVESKVVESKEAESKEAESKEAESKEAESKEVENKEMESETKESKIDTMIPKYGFKVKLNHEFPEKWSQNMRPSFMQTVHMLPLFWRYYWYYQHTKRKNRPVIMDYMNVQHGQQIYGVPIGGIGGGSIGRGFKGEFCRYSIQPGIYNYTVMPANQFIVTISDASGKVVYNQVLSTNKNPQNLKSWKWGYDGSRAEYTGLFPRAWTYYTLEDKKLEGLGLICRQVSPVMPGEYRDSSLPCAVFVWDVINDTNNDYKVAITFTFQSGCGSKDDSKGEKWTEFFQAKNQARGCLIHQEIHDMPCTYAISSRANGSDVHLGRHLKFDPISSGSKIWDDLQNKGRLEDDNHDDNAVSEKTKKTVAVAVGAQVLAKAHDVAQLEFCLVWDMPKIQFYNKQVTHERYYSQFFNSNKEGSENAAVTISGYALMNYKRWEETISSWQSEVLDDPQLPKWYKSALFNELYYVVDGGTIWLKTDPEQFPETDPRSKYGRFAYLEGHEYRMYNTYDVHFYAAFALAQLWPELEASIQYEFRDCIFKENKTTFKQLINGVKCPRKVAGAVPHDIGDPAEEPFELINAYNVHDISNWRDLNPKFVLGCYRLYHFNKNLDQLREFWEAIELVMEHCMTFDVGDDGLIQHAGFPDQTYDCWQMTGVSAYCGGLWLAALQCCVKMAQLLGEGSKEARYKDILDRAAPAFHTKLWNGLYYNFDCSKGSHRETIMSDQLCGHWLLRACGFEYEVGFSTQPRRCTRRITLKIFVSQVFPKLNVHCSLLKIYNYNVMKYKKGTRGAVNGFLPNGGVDRACVQSEEMWTGVAYSLAALMIHENMVDHAFKVAEGVYTTVYEKIGLGFETPEALAENNVYRSIGYMRPLSIWAIQHAWNDRKKVLQQKTTDEEMNEHNSPDN</sequence>
<evidence type="ECO:0000259" key="4">
    <source>
        <dbReference type="Pfam" id="PF12215"/>
    </source>
</evidence>
<comment type="similarity">
    <text evidence="1">Belongs to the non-lysosomal glucosylceramidase family.</text>
</comment>